<feature type="transmembrane region" description="Helical" evidence="10">
    <location>
        <begin position="32"/>
        <end position="52"/>
    </location>
</feature>
<dbReference type="SUPFAM" id="SSF160240">
    <property type="entry name" value="Cation efflux protein cytoplasmic domain-like"/>
    <property type="match status" value="1"/>
</dbReference>
<dbReference type="Pfam" id="PF16916">
    <property type="entry name" value="ZT_dimer"/>
    <property type="match status" value="1"/>
</dbReference>
<dbReference type="Pfam" id="PF01545">
    <property type="entry name" value="Cation_efflux"/>
    <property type="match status" value="1"/>
</dbReference>
<keyword evidence="14" id="KW-1185">Reference proteome</keyword>
<evidence type="ECO:0000256" key="2">
    <source>
        <dbReference type="ARBA" id="ARBA00010212"/>
    </source>
</evidence>
<dbReference type="Gene3D" id="1.20.1510.10">
    <property type="entry name" value="Cation efflux protein transmembrane domain"/>
    <property type="match status" value="1"/>
</dbReference>
<dbReference type="PANTHER" id="PTHR43840:SF41">
    <property type="entry name" value="CATION-EFFLUX PUMP FIEF"/>
    <property type="match status" value="1"/>
</dbReference>
<proteinExistence type="inferred from homology"/>
<protein>
    <submittedName>
        <fullName evidence="13">Cation diffusion facilitator family transporter</fullName>
    </submittedName>
</protein>
<dbReference type="SUPFAM" id="SSF161111">
    <property type="entry name" value="Cation efflux protein transmembrane domain-like"/>
    <property type="match status" value="1"/>
</dbReference>
<feature type="transmembrane region" description="Helical" evidence="10">
    <location>
        <begin position="106"/>
        <end position="126"/>
    </location>
</feature>
<dbReference type="InterPro" id="IPR002524">
    <property type="entry name" value="Cation_efflux"/>
</dbReference>
<feature type="domain" description="Cation efflux protein transmembrane" evidence="11">
    <location>
        <begin position="7"/>
        <end position="198"/>
    </location>
</feature>
<sequence length="289" mass="31486">MRRATYASVFTATMLIVGKLAAALLTGSVSVLASLMDSMMDVAASIINLLAVHYSLQPPDREHRFGHGKAEPLAGLVQAAFIAGSAVFLILNAVDRLLHPQPIRDALIGVGVLSFAMVATGALLLFQRYVIRRTQSTAIRADALHYATDLLTNAATIVALGLAMLGWPSMDPIFAIGIALYILYSAGYIGYESIQLLMDHELPPEVHARIREIIRAHSQVRGMHEVRTRRSGQTYFIQLHLMMDDHLTLVEAHRVADEVEASLLAVFPNADVLIHEDPNSESPPQPLPG</sequence>
<dbReference type="PANTHER" id="PTHR43840">
    <property type="entry name" value="MITOCHONDRIAL METAL TRANSPORTER 1-RELATED"/>
    <property type="match status" value="1"/>
</dbReference>
<keyword evidence="7" id="KW-0406">Ion transport</keyword>
<evidence type="ECO:0000259" key="11">
    <source>
        <dbReference type="Pfam" id="PF01545"/>
    </source>
</evidence>
<dbReference type="Gene3D" id="3.30.70.1350">
    <property type="entry name" value="Cation efflux protein, cytoplasmic domain"/>
    <property type="match status" value="1"/>
</dbReference>
<evidence type="ECO:0000313" key="13">
    <source>
        <dbReference type="EMBL" id="NMQ20654.1"/>
    </source>
</evidence>
<feature type="transmembrane region" description="Helical" evidence="10">
    <location>
        <begin position="173"/>
        <end position="191"/>
    </location>
</feature>
<keyword evidence="7" id="KW-0862">Zinc</keyword>
<name>A0ABX1TRM7_9GAMM</name>
<keyword evidence="6 10" id="KW-0812">Transmembrane</keyword>
<comment type="subcellular location">
    <subcellularLocation>
        <location evidence="1">Membrane</location>
        <topology evidence="1">Multi-pass membrane protein</topology>
    </subcellularLocation>
</comment>
<comment type="similarity">
    <text evidence="2">Belongs to the cation diffusion facilitator (CDF) transporter (TC 2.A.4) family. FieF subfamily.</text>
</comment>
<evidence type="ECO:0000256" key="3">
    <source>
        <dbReference type="ARBA" id="ARBA00022448"/>
    </source>
</evidence>
<keyword evidence="4" id="KW-1003">Cell membrane</keyword>
<gene>
    <name evidence="13" type="ORF">E4P82_16515</name>
</gene>
<evidence type="ECO:0000256" key="5">
    <source>
        <dbReference type="ARBA" id="ARBA00022496"/>
    </source>
</evidence>
<evidence type="ECO:0000256" key="9">
    <source>
        <dbReference type="ARBA" id="ARBA00023136"/>
    </source>
</evidence>
<keyword evidence="3" id="KW-0813">Transport</keyword>
<keyword evidence="7" id="KW-0864">Zinc transport</keyword>
<evidence type="ECO:0000259" key="12">
    <source>
        <dbReference type="Pfam" id="PF16916"/>
    </source>
</evidence>
<dbReference type="EMBL" id="SPMZ01000057">
    <property type="protein sequence ID" value="NMQ20654.1"/>
    <property type="molecule type" value="Genomic_DNA"/>
</dbReference>
<dbReference type="InterPro" id="IPR027469">
    <property type="entry name" value="Cation_efflux_TMD_sf"/>
</dbReference>
<evidence type="ECO:0000256" key="10">
    <source>
        <dbReference type="SAM" id="Phobius"/>
    </source>
</evidence>
<reference evidence="13 14" key="1">
    <citation type="submission" date="2019-03" db="EMBL/GenBank/DDBJ databases">
        <title>Metabolic reconstructions from genomes of highly enriched 'Candidatus Accumulibacter' and 'Candidatus Competibacter' bioreactor populations.</title>
        <authorList>
            <person name="Annavajhala M.K."/>
            <person name="Welles L."/>
            <person name="Abbas B."/>
            <person name="Sorokin D."/>
            <person name="Park H."/>
            <person name="Van Loosdrecht M."/>
            <person name="Chandran K."/>
        </authorList>
    </citation>
    <scope>NUCLEOTIDE SEQUENCE [LARGE SCALE GENOMIC DNA]</scope>
    <source>
        <strain evidence="13 14">SBR_G</strain>
    </source>
</reference>
<evidence type="ECO:0000256" key="6">
    <source>
        <dbReference type="ARBA" id="ARBA00022692"/>
    </source>
</evidence>
<dbReference type="Proteomes" id="UP000760480">
    <property type="component" value="Unassembled WGS sequence"/>
</dbReference>
<evidence type="ECO:0000256" key="7">
    <source>
        <dbReference type="ARBA" id="ARBA00022906"/>
    </source>
</evidence>
<dbReference type="InterPro" id="IPR036837">
    <property type="entry name" value="Cation_efflux_CTD_sf"/>
</dbReference>
<accession>A0ABX1TRM7</accession>
<evidence type="ECO:0000313" key="14">
    <source>
        <dbReference type="Proteomes" id="UP000760480"/>
    </source>
</evidence>
<evidence type="ECO:0000256" key="4">
    <source>
        <dbReference type="ARBA" id="ARBA00022475"/>
    </source>
</evidence>
<dbReference type="InterPro" id="IPR058533">
    <property type="entry name" value="Cation_efflux_TM"/>
</dbReference>
<comment type="caution">
    <text evidence="13">The sequence shown here is derived from an EMBL/GenBank/DDBJ whole genome shotgun (WGS) entry which is preliminary data.</text>
</comment>
<feature type="transmembrane region" description="Helical" evidence="10">
    <location>
        <begin position="73"/>
        <end position="94"/>
    </location>
</feature>
<keyword evidence="9 10" id="KW-0472">Membrane</keyword>
<dbReference type="InterPro" id="IPR050291">
    <property type="entry name" value="CDF_Transporter"/>
</dbReference>
<evidence type="ECO:0000256" key="1">
    <source>
        <dbReference type="ARBA" id="ARBA00004141"/>
    </source>
</evidence>
<keyword evidence="8 10" id="KW-1133">Transmembrane helix</keyword>
<dbReference type="InterPro" id="IPR027470">
    <property type="entry name" value="Cation_efflux_CTD"/>
</dbReference>
<feature type="transmembrane region" description="Helical" evidence="10">
    <location>
        <begin position="146"/>
        <end position="167"/>
    </location>
</feature>
<feature type="domain" description="Cation efflux protein cytoplasmic" evidence="12">
    <location>
        <begin position="202"/>
        <end position="278"/>
    </location>
</feature>
<dbReference type="NCBIfam" id="TIGR01297">
    <property type="entry name" value="CDF"/>
    <property type="match status" value="1"/>
</dbReference>
<keyword evidence="5" id="KW-0408">Iron</keyword>
<organism evidence="13 14">
    <name type="scientific">Candidatus Competibacter phosphatis</name>
    <dbReference type="NCBI Taxonomy" id="221280"/>
    <lineage>
        <taxon>Bacteria</taxon>
        <taxon>Pseudomonadati</taxon>
        <taxon>Pseudomonadota</taxon>
        <taxon>Gammaproteobacteria</taxon>
        <taxon>Candidatus Competibacteraceae</taxon>
        <taxon>Candidatus Competibacter</taxon>
    </lineage>
</organism>
<evidence type="ECO:0000256" key="8">
    <source>
        <dbReference type="ARBA" id="ARBA00022989"/>
    </source>
</evidence>
<keyword evidence="5" id="KW-0410">Iron transport</keyword>